<dbReference type="PANTHER" id="PTHR24345:SF0">
    <property type="entry name" value="CELL CYCLE SERINE_THREONINE-PROTEIN KINASE CDC5_MSD2"/>
    <property type="match status" value="1"/>
</dbReference>
<accession>A0ABQ9XRE9</accession>
<evidence type="ECO:0000256" key="7">
    <source>
        <dbReference type="SAM" id="MobiDB-lite"/>
    </source>
</evidence>
<dbReference type="InterPro" id="IPR000719">
    <property type="entry name" value="Prot_kinase_dom"/>
</dbReference>
<feature type="domain" description="Protein kinase" evidence="8">
    <location>
        <begin position="401"/>
        <end position="656"/>
    </location>
</feature>
<dbReference type="PANTHER" id="PTHR24345">
    <property type="entry name" value="SERINE/THREONINE-PROTEIN KINASE PLK"/>
    <property type="match status" value="1"/>
</dbReference>
<evidence type="ECO:0000313" key="10">
    <source>
        <dbReference type="Proteomes" id="UP001281761"/>
    </source>
</evidence>
<dbReference type="Gene3D" id="1.10.510.10">
    <property type="entry name" value="Transferase(Phosphotransferase) domain 1"/>
    <property type="match status" value="2"/>
</dbReference>
<dbReference type="EC" id="2.7.11.1" evidence="9"/>
<evidence type="ECO:0000259" key="8">
    <source>
        <dbReference type="PROSITE" id="PS50011"/>
    </source>
</evidence>
<evidence type="ECO:0000256" key="3">
    <source>
        <dbReference type="ARBA" id="ARBA00022741"/>
    </source>
</evidence>
<keyword evidence="4 9" id="KW-0418">Kinase</keyword>
<feature type="domain" description="Protein kinase" evidence="8">
    <location>
        <begin position="21"/>
        <end position="293"/>
    </location>
</feature>
<sequence length="692" mass="78565">MSNPKELSQQTAQQILPQRGYQNPLFLGQGRFGTVYRVEKDTKFFAAKVVLTDRVSPGELRAGTFLLQKGLKSQYLVNLREYIQIPPYSIFVMDYANLLDLSESHTRTPHMPPSTVLMIAYQILGGLSVMHESGLIHRNLQPENILFHYDHDLDKVFVKISGFGKATDFQSRNDEPLSDYQHFDFTGQFSGTPIYIAPEIMLYGGDYENKVDCWAVGIMIYKFLYGKHPFNISNYPSMARSIEQGVQFPENPFHPNNPEWALVNPLNNIIQGLLQPSPQNRLSARDALSLECFRNLWDLPNPSLTWAQYTTLMKNPYLPKPARPTLPNVVAPVAPPPPAPSRQRTPSPPAPSQQRTPSPEPSASRWKNRVRRSSEDIRGDSPPGAKVERKQGSEISVPENYTFIRTINSGGFGTVVEMEDKQTKERVAGKMIQCLTDKQSERIAREVGRLKRFAHAGIVSLKKMEEMENMRVIVMELGEKSVGDLVNEYKERGSAIPREIVYRIMVEISSALCFMHNHKKKRTSHGDVKMENILLFAHNHAKLCDLGAAESEDVTTSRTVMSLQYVSPERLADETGRATPESDVWSLGIVLHWLLFGEPLFKSQNTMKLLQEIGSFKATDIGKSCGEDERNLLMRILDPNPVTRLTSKQLSQSTLFRCVMNTKDAIWRLFDQNEKEFMEERRRLIGTSDNKS</sequence>
<keyword evidence="3 6" id="KW-0547">Nucleotide-binding</keyword>
<feature type="compositionally biased region" description="Pro residues" evidence="7">
    <location>
        <begin position="333"/>
        <end position="351"/>
    </location>
</feature>
<keyword evidence="5 6" id="KW-0067">ATP-binding</keyword>
<dbReference type="Proteomes" id="UP001281761">
    <property type="component" value="Unassembled WGS sequence"/>
</dbReference>
<evidence type="ECO:0000256" key="4">
    <source>
        <dbReference type="ARBA" id="ARBA00022777"/>
    </source>
</evidence>
<evidence type="ECO:0000256" key="2">
    <source>
        <dbReference type="ARBA" id="ARBA00022679"/>
    </source>
</evidence>
<dbReference type="EMBL" id="JARBJD010000085">
    <property type="protein sequence ID" value="KAK2953895.1"/>
    <property type="molecule type" value="Genomic_DNA"/>
</dbReference>
<comment type="caution">
    <text evidence="9">The sequence shown here is derived from an EMBL/GenBank/DDBJ whole genome shotgun (WGS) entry which is preliminary data.</text>
</comment>
<dbReference type="InterPro" id="IPR011009">
    <property type="entry name" value="Kinase-like_dom_sf"/>
</dbReference>
<evidence type="ECO:0000256" key="5">
    <source>
        <dbReference type="ARBA" id="ARBA00022840"/>
    </source>
</evidence>
<feature type="binding site" evidence="6">
    <location>
        <position position="48"/>
    </location>
    <ligand>
        <name>ATP</name>
        <dbReference type="ChEBI" id="CHEBI:30616"/>
    </ligand>
</feature>
<dbReference type="SUPFAM" id="SSF56112">
    <property type="entry name" value="Protein kinase-like (PK-like)"/>
    <property type="match status" value="2"/>
</dbReference>
<organism evidence="9 10">
    <name type="scientific">Blattamonas nauphoetae</name>
    <dbReference type="NCBI Taxonomy" id="2049346"/>
    <lineage>
        <taxon>Eukaryota</taxon>
        <taxon>Metamonada</taxon>
        <taxon>Preaxostyla</taxon>
        <taxon>Oxymonadida</taxon>
        <taxon>Blattamonas</taxon>
    </lineage>
</organism>
<gene>
    <name evidence="9" type="ORF">BLNAU_11155</name>
</gene>
<dbReference type="Pfam" id="PF00069">
    <property type="entry name" value="Pkinase"/>
    <property type="match status" value="2"/>
</dbReference>
<dbReference type="SMART" id="SM00220">
    <property type="entry name" value="S_TKc"/>
    <property type="match status" value="2"/>
</dbReference>
<keyword evidence="10" id="KW-1185">Reference proteome</keyword>
<name>A0ABQ9XRE9_9EUKA</name>
<evidence type="ECO:0000313" key="9">
    <source>
        <dbReference type="EMBL" id="KAK2953895.1"/>
    </source>
</evidence>
<evidence type="ECO:0000256" key="6">
    <source>
        <dbReference type="PROSITE-ProRule" id="PRU10141"/>
    </source>
</evidence>
<protein>
    <submittedName>
        <fullName evidence="9">Ribosomal protein S6 kinase alpha-5</fullName>
        <ecNumber evidence="9">2.7.11.1</ecNumber>
    </submittedName>
</protein>
<proteinExistence type="predicted"/>
<dbReference type="PROSITE" id="PS50011">
    <property type="entry name" value="PROTEIN_KINASE_DOM"/>
    <property type="match status" value="2"/>
</dbReference>
<feature type="region of interest" description="Disordered" evidence="7">
    <location>
        <begin position="328"/>
        <end position="394"/>
    </location>
</feature>
<dbReference type="InterPro" id="IPR017441">
    <property type="entry name" value="Protein_kinase_ATP_BS"/>
</dbReference>
<keyword evidence="2 9" id="KW-0808">Transferase</keyword>
<dbReference type="GO" id="GO:0004674">
    <property type="term" value="F:protein serine/threonine kinase activity"/>
    <property type="evidence" value="ECO:0007669"/>
    <property type="project" value="UniProtKB-EC"/>
</dbReference>
<evidence type="ECO:0000256" key="1">
    <source>
        <dbReference type="ARBA" id="ARBA00022527"/>
    </source>
</evidence>
<keyword evidence="1" id="KW-0723">Serine/threonine-protein kinase</keyword>
<dbReference type="PROSITE" id="PS00107">
    <property type="entry name" value="PROTEIN_KINASE_ATP"/>
    <property type="match status" value="1"/>
</dbReference>
<reference evidence="9 10" key="1">
    <citation type="journal article" date="2022" name="bioRxiv">
        <title>Genomics of Preaxostyla Flagellates Illuminates Evolutionary Transitions and the Path Towards Mitochondrial Loss.</title>
        <authorList>
            <person name="Novak L.V.F."/>
            <person name="Treitli S.C."/>
            <person name="Pyrih J."/>
            <person name="Halakuc P."/>
            <person name="Pipaliya S.V."/>
            <person name="Vacek V."/>
            <person name="Brzon O."/>
            <person name="Soukal P."/>
            <person name="Eme L."/>
            <person name="Dacks J.B."/>
            <person name="Karnkowska A."/>
            <person name="Elias M."/>
            <person name="Hampl V."/>
        </authorList>
    </citation>
    <scope>NUCLEOTIDE SEQUENCE [LARGE SCALE GENOMIC DNA]</scope>
    <source>
        <strain evidence="9">NAU3</strain>
        <tissue evidence="9">Gut</tissue>
    </source>
</reference>